<dbReference type="GO" id="GO:0009231">
    <property type="term" value="P:riboflavin biosynthetic process"/>
    <property type="evidence" value="ECO:0007669"/>
    <property type="project" value="TreeGrafter"/>
</dbReference>
<evidence type="ECO:0000313" key="6">
    <source>
        <dbReference type="EMBL" id="AWT59217.1"/>
    </source>
</evidence>
<dbReference type="KEGG" id="mtar:DF168_00398"/>
<reference evidence="6 7" key="1">
    <citation type="submission" date="2018-06" db="EMBL/GenBank/DDBJ databases">
        <title>Draft Genome Sequence of a Novel Marine Bacterium Related to the Verrucomicrobia.</title>
        <authorList>
            <person name="Vosseberg J."/>
            <person name="Martijn J."/>
            <person name="Ettema T.J.G."/>
        </authorList>
    </citation>
    <scope>NUCLEOTIDE SEQUENCE [LARGE SCALE GENOMIC DNA]</scope>
    <source>
        <strain evidence="6">TARA_B100001123</strain>
    </source>
</reference>
<dbReference type="AlphaFoldDB" id="A0A2Z4AGY9"/>
<protein>
    <submittedName>
        <fullName evidence="6">Mycofactocin system creatinine amidohydrolase family protein MftE</fullName>
        <ecNumber evidence="6">3.5.-.-</ecNumber>
    </submittedName>
</protein>
<dbReference type="EMBL" id="CP029803">
    <property type="protein sequence ID" value="AWT59217.1"/>
    <property type="molecule type" value="Genomic_DNA"/>
</dbReference>
<organism evidence="6 7">
    <name type="scientific">Candidatus Moanibacter tarae</name>
    <dbReference type="NCBI Taxonomy" id="2200854"/>
    <lineage>
        <taxon>Bacteria</taxon>
        <taxon>Pseudomonadati</taxon>
        <taxon>Verrucomicrobiota</taxon>
        <taxon>Opitutia</taxon>
        <taxon>Puniceicoccales</taxon>
        <taxon>Puniceicoccales incertae sedis</taxon>
        <taxon>Candidatus Moanibacter</taxon>
    </lineage>
</organism>
<evidence type="ECO:0000256" key="4">
    <source>
        <dbReference type="ARBA" id="ARBA00022833"/>
    </source>
</evidence>
<comment type="cofactor">
    <cofactor evidence="1">
        <name>Zn(2+)</name>
        <dbReference type="ChEBI" id="CHEBI:29105"/>
    </cofactor>
</comment>
<dbReference type="InterPro" id="IPR003785">
    <property type="entry name" value="Creatininase/forma_Hydrolase"/>
</dbReference>
<dbReference type="Gene3D" id="3.40.50.10310">
    <property type="entry name" value="Creatininase"/>
    <property type="match status" value="1"/>
</dbReference>
<keyword evidence="4" id="KW-0862">Zinc</keyword>
<dbReference type="PANTHER" id="PTHR35005:SF1">
    <property type="entry name" value="2-AMINO-5-FORMYLAMINO-6-RIBOSYLAMINOPYRIMIDIN-4(3H)-ONE 5'-MONOPHOSPHATE DEFORMYLASE"/>
    <property type="match status" value="1"/>
</dbReference>
<evidence type="ECO:0000256" key="2">
    <source>
        <dbReference type="ARBA" id="ARBA00022723"/>
    </source>
</evidence>
<dbReference type="PANTHER" id="PTHR35005">
    <property type="entry name" value="3-DEHYDRO-SCYLLO-INOSOSE HYDROLASE"/>
    <property type="match status" value="1"/>
</dbReference>
<dbReference type="InterPro" id="IPR024087">
    <property type="entry name" value="Creatininase-like_sf"/>
</dbReference>
<proteinExistence type="inferred from homology"/>
<dbReference type="SUPFAM" id="SSF102215">
    <property type="entry name" value="Creatininase"/>
    <property type="match status" value="1"/>
</dbReference>
<gene>
    <name evidence="6" type="primary">mftE_2</name>
    <name evidence="6" type="ORF">DF168_00398</name>
</gene>
<accession>A0A2Z4AGY9</accession>
<dbReference type="Pfam" id="PF02633">
    <property type="entry name" value="Creatininase"/>
    <property type="match status" value="1"/>
</dbReference>
<evidence type="ECO:0000256" key="5">
    <source>
        <dbReference type="ARBA" id="ARBA00024029"/>
    </source>
</evidence>
<dbReference type="GO" id="GO:0046872">
    <property type="term" value="F:metal ion binding"/>
    <property type="evidence" value="ECO:0007669"/>
    <property type="project" value="UniProtKB-KW"/>
</dbReference>
<keyword evidence="2" id="KW-0479">Metal-binding</keyword>
<keyword evidence="3 6" id="KW-0378">Hydrolase</keyword>
<comment type="similarity">
    <text evidence="5">Belongs to the creatininase superfamily.</text>
</comment>
<dbReference type="Proteomes" id="UP000247465">
    <property type="component" value="Chromosome"/>
</dbReference>
<name>A0A2Z4AGY9_9BACT</name>
<evidence type="ECO:0000256" key="1">
    <source>
        <dbReference type="ARBA" id="ARBA00001947"/>
    </source>
</evidence>
<evidence type="ECO:0000313" key="7">
    <source>
        <dbReference type="Proteomes" id="UP000247465"/>
    </source>
</evidence>
<evidence type="ECO:0000256" key="3">
    <source>
        <dbReference type="ARBA" id="ARBA00022801"/>
    </source>
</evidence>
<dbReference type="EC" id="3.5.-.-" evidence="6"/>
<sequence>MRGSRLPYRYDHYTWPEIRDIVQEQRVVVLPVGSTEDHGHHLPLDVDHFVVGEICESAAKLIPDEVLLLPTIPYGFEDHHMDFPGTITVSDEHLLHFVVDITKSVAHHGFRKILIVNGHGSNAPILELAARRTVIETDAHCGSLMGGAGVNTDEIAESELSSHAEEIETSTYLYLNEDAVQISKATREIKAPVSRYYWRGSLRGKGASPLRMMDIWSRISESGVIGDATLGTVEKGERFFTAAARELSELIKEFRTIPIEPRVDHH</sequence>
<dbReference type="GO" id="GO:0016811">
    <property type="term" value="F:hydrolase activity, acting on carbon-nitrogen (but not peptide) bonds, in linear amides"/>
    <property type="evidence" value="ECO:0007669"/>
    <property type="project" value="TreeGrafter"/>
</dbReference>